<dbReference type="AlphaFoldDB" id="A0A7W5FIC5"/>
<proteinExistence type="predicted"/>
<dbReference type="EMBL" id="JACHXF010000018">
    <property type="protein sequence ID" value="MBB3099325.1"/>
    <property type="molecule type" value="Genomic_DNA"/>
</dbReference>
<evidence type="ECO:0000313" key="1">
    <source>
        <dbReference type="EMBL" id="MBB3099325.1"/>
    </source>
</evidence>
<comment type="caution">
    <text evidence="1">The sequence shown here is derived from an EMBL/GenBank/DDBJ whole genome shotgun (WGS) entry which is preliminary data.</text>
</comment>
<protein>
    <submittedName>
        <fullName evidence="1">Uncharacterized protein</fullName>
    </submittedName>
</protein>
<accession>A0A7W5FIC5</accession>
<evidence type="ECO:0000313" key="2">
    <source>
        <dbReference type="Proteomes" id="UP000590749"/>
    </source>
</evidence>
<keyword evidence="2" id="KW-1185">Reference proteome</keyword>
<dbReference type="RefSeq" id="WP_183225387.1">
    <property type="nucleotide sequence ID" value="NZ_BMPW01000021.1"/>
</dbReference>
<gene>
    <name evidence="1" type="ORF">FHR83_007031</name>
</gene>
<sequence length="70" mass="8528">MKRRYTDADNDPHGTRELIRYFIQDQPDTRRRYGRRLIRGIAAGCDECQDTDRRDARLSRIRAAYRRRTR</sequence>
<dbReference type="Proteomes" id="UP000590749">
    <property type="component" value="Unassembled WGS sequence"/>
</dbReference>
<name>A0A7W5FIC5_9ACTN</name>
<reference evidence="1 2" key="1">
    <citation type="submission" date="2020-08" db="EMBL/GenBank/DDBJ databases">
        <title>Genomic Encyclopedia of Type Strains, Phase III (KMG-III): the genomes of soil and plant-associated and newly described type strains.</title>
        <authorList>
            <person name="Whitman W."/>
        </authorList>
    </citation>
    <scope>NUCLEOTIDE SEQUENCE [LARGE SCALE GENOMIC DNA]</scope>
    <source>
        <strain evidence="1 2">CECT 3287</strain>
    </source>
</reference>
<organism evidence="1 2">
    <name type="scientific">Actinoplanes campanulatus</name>
    <dbReference type="NCBI Taxonomy" id="113559"/>
    <lineage>
        <taxon>Bacteria</taxon>
        <taxon>Bacillati</taxon>
        <taxon>Actinomycetota</taxon>
        <taxon>Actinomycetes</taxon>
        <taxon>Micromonosporales</taxon>
        <taxon>Micromonosporaceae</taxon>
        <taxon>Actinoplanes</taxon>
    </lineage>
</organism>